<dbReference type="InterPro" id="IPR036873">
    <property type="entry name" value="Rhodanese-like_dom_sf"/>
</dbReference>
<dbReference type="Proteomes" id="UP000198751">
    <property type="component" value="Chromosome I"/>
</dbReference>
<dbReference type="Gene3D" id="3.40.250.10">
    <property type="entry name" value="Rhodanese-like domain"/>
    <property type="match status" value="1"/>
</dbReference>
<organism evidence="2 3">
    <name type="scientific">Pseudarthrobacter equi</name>
    <dbReference type="NCBI Taxonomy" id="728066"/>
    <lineage>
        <taxon>Bacteria</taxon>
        <taxon>Bacillati</taxon>
        <taxon>Actinomycetota</taxon>
        <taxon>Actinomycetes</taxon>
        <taxon>Micrococcales</taxon>
        <taxon>Micrococcaceae</taxon>
        <taxon>Pseudarthrobacter</taxon>
    </lineage>
</organism>
<dbReference type="SMART" id="SM00450">
    <property type="entry name" value="RHOD"/>
    <property type="match status" value="1"/>
</dbReference>
<dbReference type="PROSITE" id="PS50206">
    <property type="entry name" value="RHODANESE_3"/>
    <property type="match status" value="1"/>
</dbReference>
<protein>
    <submittedName>
        <fullName evidence="2">Rhodanese-related sulfurtransferase</fullName>
    </submittedName>
</protein>
<evidence type="ECO:0000313" key="3">
    <source>
        <dbReference type="Proteomes" id="UP000198751"/>
    </source>
</evidence>
<proteinExistence type="predicted"/>
<evidence type="ECO:0000313" key="2">
    <source>
        <dbReference type="EMBL" id="SDS66427.1"/>
    </source>
</evidence>
<gene>
    <name evidence="2" type="ORF">SAMN04489743_0562</name>
</gene>
<reference evidence="3" key="1">
    <citation type="submission" date="2016-10" db="EMBL/GenBank/DDBJ databases">
        <authorList>
            <person name="Varghese N."/>
            <person name="Submissions S."/>
        </authorList>
    </citation>
    <scope>NUCLEOTIDE SEQUENCE [LARGE SCALE GENOMIC DNA]</scope>
    <source>
        <strain evidence="3">IMMIB L-1606</strain>
    </source>
</reference>
<name>A0A1H1U1R7_9MICC</name>
<dbReference type="EMBL" id="LT629779">
    <property type="protein sequence ID" value="SDS66427.1"/>
    <property type="molecule type" value="Genomic_DNA"/>
</dbReference>
<evidence type="ECO:0000259" key="1">
    <source>
        <dbReference type="PROSITE" id="PS50206"/>
    </source>
</evidence>
<feature type="domain" description="Rhodanese" evidence="1">
    <location>
        <begin position="21"/>
        <end position="119"/>
    </location>
</feature>
<dbReference type="RefSeq" id="WP_091717368.1">
    <property type="nucleotide sequence ID" value="NZ_CAUQLD010000001.1"/>
</dbReference>
<dbReference type="InterPro" id="IPR001763">
    <property type="entry name" value="Rhodanese-like_dom"/>
</dbReference>
<dbReference type="Pfam" id="PF00581">
    <property type="entry name" value="Rhodanese"/>
    <property type="match status" value="1"/>
</dbReference>
<dbReference type="SUPFAM" id="SSF52821">
    <property type="entry name" value="Rhodanese/Cell cycle control phosphatase"/>
    <property type="match status" value="1"/>
</dbReference>
<dbReference type="OrthoDB" id="1445766at2"/>
<sequence>MTTETETDTQLVTAAEAAQLIAGGALLVDVRSDAGRNSTGAVPGALVVDRGRVEEDFGPGSDKRLAQVEGTDQKIVVFCGSVNGSGPVARKLELLGYANAVHVDGGFPALRDAGVPTTGPVDTAS</sequence>
<keyword evidence="2" id="KW-0808">Transferase</keyword>
<dbReference type="GO" id="GO:0016740">
    <property type="term" value="F:transferase activity"/>
    <property type="evidence" value="ECO:0007669"/>
    <property type="project" value="UniProtKB-KW"/>
</dbReference>
<dbReference type="AlphaFoldDB" id="A0A1H1U1R7"/>
<accession>A0A1H1U1R7</accession>
<keyword evidence="3" id="KW-1185">Reference proteome</keyword>